<evidence type="ECO:0000256" key="12">
    <source>
        <dbReference type="ARBA" id="ARBA00022958"/>
    </source>
</evidence>
<dbReference type="GO" id="GO:0004594">
    <property type="term" value="F:pantothenate kinase activity"/>
    <property type="evidence" value="ECO:0007669"/>
    <property type="project" value="UniProtKB-UniRule"/>
</dbReference>
<dbReference type="PANTHER" id="PTHR34265:SF1">
    <property type="entry name" value="TYPE III PANTOTHENATE KINASE"/>
    <property type="match status" value="1"/>
</dbReference>
<evidence type="ECO:0000256" key="1">
    <source>
        <dbReference type="ARBA" id="ARBA00001206"/>
    </source>
</evidence>
<keyword evidence="8 16" id="KW-0808">Transferase</keyword>
<feature type="active site" description="Proton acceptor" evidence="16">
    <location>
        <position position="109"/>
    </location>
</feature>
<keyword evidence="7 16" id="KW-0963">Cytoplasm</keyword>
<proteinExistence type="inferred from homology"/>
<accession>A0A1M4YTE6</accession>
<name>A0A1M4YTE6_9BACL</name>
<dbReference type="PANTHER" id="PTHR34265">
    <property type="entry name" value="TYPE III PANTOTHENATE KINASE"/>
    <property type="match status" value="1"/>
</dbReference>
<reference evidence="17 18" key="1">
    <citation type="submission" date="2016-11" db="EMBL/GenBank/DDBJ databases">
        <authorList>
            <person name="Jaros S."/>
            <person name="Januszkiewicz K."/>
            <person name="Wedrychowicz H."/>
        </authorList>
    </citation>
    <scope>NUCLEOTIDE SEQUENCE [LARGE SCALE GENOMIC DNA]</scope>
    <source>
        <strain evidence="17 18">DSM 44666</strain>
    </source>
</reference>
<dbReference type="GO" id="GO:0046872">
    <property type="term" value="F:metal ion binding"/>
    <property type="evidence" value="ECO:0007669"/>
    <property type="project" value="UniProtKB-KW"/>
</dbReference>
<comment type="pathway">
    <text evidence="4 16">Cofactor biosynthesis; coenzyme A biosynthesis; CoA from (R)-pantothenate: step 1/5.</text>
</comment>
<dbReference type="Proteomes" id="UP000184476">
    <property type="component" value="Unassembled WGS sequence"/>
</dbReference>
<feature type="binding site" evidence="16">
    <location>
        <position position="129"/>
    </location>
    <ligand>
        <name>K(+)</name>
        <dbReference type="ChEBI" id="CHEBI:29103"/>
    </ligand>
</feature>
<dbReference type="Gene3D" id="3.30.420.40">
    <property type="match status" value="2"/>
</dbReference>
<evidence type="ECO:0000256" key="16">
    <source>
        <dbReference type="HAMAP-Rule" id="MF_01274"/>
    </source>
</evidence>
<evidence type="ECO:0000256" key="6">
    <source>
        <dbReference type="ARBA" id="ARBA00012102"/>
    </source>
</evidence>
<comment type="subcellular location">
    <subcellularLocation>
        <location evidence="3 16">Cytoplasm</location>
    </subcellularLocation>
</comment>
<dbReference type="OrthoDB" id="9804707at2"/>
<sequence length="260" mass="28962">MLFVIDVGNTNIVLGIYRERELVYHWRIHTDREATEDEYAMLIKNLLQDVHLKWGNIKGVAISSVVPPLTYVLRKWSEKYLSIDPIVLEPGVKTGMNILYDSPRDVGADRIVNAVAASEKFGGPVIIVDFGTATTFCLVDEHKNYRGGIIAPGIHVSLEALVSRTAKLPRVEVARPEEVVGRNTINAMQSGLYYGYVGSVDGVVNRIKQTLTKKPTVVATGGLARLIAEDADTIDYIEPWLTLEGLRLIYERNRGEQENV</sequence>
<evidence type="ECO:0000256" key="13">
    <source>
        <dbReference type="ARBA" id="ARBA00022993"/>
    </source>
</evidence>
<keyword evidence="9 16" id="KW-0547">Nucleotide-binding</keyword>
<dbReference type="RefSeq" id="WP_073155120.1">
    <property type="nucleotide sequence ID" value="NZ_FQVL01000007.1"/>
</dbReference>
<dbReference type="NCBIfam" id="NF009848">
    <property type="entry name" value="PRK13318.1-6"/>
    <property type="match status" value="1"/>
</dbReference>
<dbReference type="SUPFAM" id="SSF53067">
    <property type="entry name" value="Actin-like ATPase domain"/>
    <property type="match status" value="2"/>
</dbReference>
<feature type="binding site" evidence="16">
    <location>
        <position position="184"/>
    </location>
    <ligand>
        <name>substrate</name>
    </ligand>
</feature>
<evidence type="ECO:0000256" key="7">
    <source>
        <dbReference type="ARBA" id="ARBA00022490"/>
    </source>
</evidence>
<dbReference type="NCBIfam" id="TIGR00671">
    <property type="entry name" value="baf"/>
    <property type="match status" value="1"/>
</dbReference>
<comment type="cofactor">
    <cofactor evidence="16">
        <name>NH4(+)</name>
        <dbReference type="ChEBI" id="CHEBI:28938"/>
    </cofactor>
    <cofactor evidence="16">
        <name>K(+)</name>
        <dbReference type="ChEBI" id="CHEBI:29103"/>
    </cofactor>
    <text evidence="16">A monovalent cation. Ammonium or potassium.</text>
</comment>
<evidence type="ECO:0000256" key="4">
    <source>
        <dbReference type="ARBA" id="ARBA00005225"/>
    </source>
</evidence>
<keyword evidence="13 16" id="KW-0173">Coenzyme A biosynthesis</keyword>
<evidence type="ECO:0000256" key="8">
    <source>
        <dbReference type="ARBA" id="ARBA00022679"/>
    </source>
</evidence>
<evidence type="ECO:0000256" key="2">
    <source>
        <dbReference type="ARBA" id="ARBA00001958"/>
    </source>
</evidence>
<feature type="binding site" evidence="16">
    <location>
        <position position="100"/>
    </location>
    <ligand>
        <name>substrate</name>
    </ligand>
</feature>
<protein>
    <recommendedName>
        <fullName evidence="15 16">Type III pantothenate kinase</fullName>
        <ecNumber evidence="6 16">2.7.1.33</ecNumber>
    </recommendedName>
    <alternativeName>
        <fullName evidence="16">PanK-III</fullName>
    </alternativeName>
    <alternativeName>
        <fullName evidence="16">Pantothenic acid kinase</fullName>
    </alternativeName>
</protein>
<keyword evidence="11 16" id="KW-0067">ATP-binding</keyword>
<evidence type="ECO:0000256" key="5">
    <source>
        <dbReference type="ARBA" id="ARBA00011738"/>
    </source>
</evidence>
<dbReference type="UniPathway" id="UPA00241">
    <property type="reaction ID" value="UER00352"/>
</dbReference>
<dbReference type="NCBIfam" id="NF009855">
    <property type="entry name" value="PRK13321.1"/>
    <property type="match status" value="1"/>
</dbReference>
<comment type="catalytic activity">
    <reaction evidence="1 16">
        <text>(R)-pantothenate + ATP = (R)-4'-phosphopantothenate + ADP + H(+)</text>
        <dbReference type="Rhea" id="RHEA:16373"/>
        <dbReference type="ChEBI" id="CHEBI:10986"/>
        <dbReference type="ChEBI" id="CHEBI:15378"/>
        <dbReference type="ChEBI" id="CHEBI:29032"/>
        <dbReference type="ChEBI" id="CHEBI:30616"/>
        <dbReference type="ChEBI" id="CHEBI:456216"/>
        <dbReference type="EC" id="2.7.1.33"/>
    </reaction>
</comment>
<comment type="function">
    <text evidence="16">Catalyzes the phosphorylation of pantothenate (Pan), the first step in CoA biosynthesis.</text>
</comment>
<evidence type="ECO:0000256" key="11">
    <source>
        <dbReference type="ARBA" id="ARBA00022840"/>
    </source>
</evidence>
<dbReference type="InterPro" id="IPR004619">
    <property type="entry name" value="Type_III_PanK"/>
</dbReference>
<dbReference type="EMBL" id="FQVL01000007">
    <property type="protein sequence ID" value="SHF08606.1"/>
    <property type="molecule type" value="Genomic_DNA"/>
</dbReference>
<dbReference type="EC" id="2.7.1.33" evidence="6 16"/>
<dbReference type="GO" id="GO:0015937">
    <property type="term" value="P:coenzyme A biosynthetic process"/>
    <property type="evidence" value="ECO:0007669"/>
    <property type="project" value="UniProtKB-UniRule"/>
</dbReference>
<dbReference type="STRING" id="112248.SAMN05444392_107114"/>
<dbReference type="HAMAP" id="MF_01274">
    <property type="entry name" value="Pantothen_kinase_3"/>
    <property type="match status" value="1"/>
</dbReference>
<keyword evidence="12 16" id="KW-0630">Potassium</keyword>
<evidence type="ECO:0000256" key="10">
    <source>
        <dbReference type="ARBA" id="ARBA00022777"/>
    </source>
</evidence>
<comment type="subunit">
    <text evidence="5 16">Homodimer.</text>
</comment>
<dbReference type="InterPro" id="IPR043129">
    <property type="entry name" value="ATPase_NBD"/>
</dbReference>
<evidence type="ECO:0000256" key="14">
    <source>
        <dbReference type="ARBA" id="ARBA00038036"/>
    </source>
</evidence>
<evidence type="ECO:0000256" key="15">
    <source>
        <dbReference type="ARBA" id="ARBA00040883"/>
    </source>
</evidence>
<keyword evidence="16" id="KW-0479">Metal-binding</keyword>
<dbReference type="GO" id="GO:0005524">
    <property type="term" value="F:ATP binding"/>
    <property type="evidence" value="ECO:0007669"/>
    <property type="project" value="UniProtKB-UniRule"/>
</dbReference>
<keyword evidence="18" id="KW-1185">Reference proteome</keyword>
<comment type="similarity">
    <text evidence="14 16">Belongs to the type III pantothenate kinase family.</text>
</comment>
<feature type="binding site" evidence="16">
    <location>
        <begin position="107"/>
        <end position="110"/>
    </location>
    <ligand>
        <name>substrate</name>
    </ligand>
</feature>
<evidence type="ECO:0000256" key="3">
    <source>
        <dbReference type="ARBA" id="ARBA00004496"/>
    </source>
</evidence>
<gene>
    <name evidence="16" type="primary">coaX</name>
    <name evidence="17" type="ORF">SAMN05444392_107114</name>
</gene>
<evidence type="ECO:0000256" key="9">
    <source>
        <dbReference type="ARBA" id="ARBA00022741"/>
    </source>
</evidence>
<keyword evidence="10 16" id="KW-0418">Kinase</keyword>
<feature type="binding site" evidence="16">
    <location>
        <begin position="6"/>
        <end position="13"/>
    </location>
    <ligand>
        <name>ATP</name>
        <dbReference type="ChEBI" id="CHEBI:30616"/>
    </ligand>
</feature>
<evidence type="ECO:0000313" key="17">
    <source>
        <dbReference type="EMBL" id="SHF08606.1"/>
    </source>
</evidence>
<organism evidence="17 18">
    <name type="scientific">Seinonella peptonophila</name>
    <dbReference type="NCBI Taxonomy" id="112248"/>
    <lineage>
        <taxon>Bacteria</taxon>
        <taxon>Bacillati</taxon>
        <taxon>Bacillota</taxon>
        <taxon>Bacilli</taxon>
        <taxon>Bacillales</taxon>
        <taxon>Thermoactinomycetaceae</taxon>
        <taxon>Seinonella</taxon>
    </lineage>
</organism>
<dbReference type="GO" id="GO:0005737">
    <property type="term" value="C:cytoplasm"/>
    <property type="evidence" value="ECO:0007669"/>
    <property type="project" value="UniProtKB-SubCell"/>
</dbReference>
<dbReference type="Pfam" id="PF03309">
    <property type="entry name" value="Pan_kinase"/>
    <property type="match status" value="1"/>
</dbReference>
<dbReference type="CDD" id="cd24015">
    <property type="entry name" value="ASKHA_NBD_PanK-III"/>
    <property type="match status" value="1"/>
</dbReference>
<dbReference type="AlphaFoldDB" id="A0A1M4YTE6"/>
<evidence type="ECO:0000313" key="18">
    <source>
        <dbReference type="Proteomes" id="UP000184476"/>
    </source>
</evidence>
<comment type="cofactor">
    <cofactor evidence="2">
        <name>K(+)</name>
        <dbReference type="ChEBI" id="CHEBI:29103"/>
    </cofactor>
</comment>
<feature type="binding site" evidence="16">
    <location>
        <position position="132"/>
    </location>
    <ligand>
        <name>ATP</name>
        <dbReference type="ChEBI" id="CHEBI:30616"/>
    </ligand>
</feature>